<protein>
    <submittedName>
        <fullName evidence="2">Uncharacterized protein</fullName>
    </submittedName>
</protein>
<dbReference type="EMBL" id="GBRH01242427">
    <property type="protein sequence ID" value="JAD55468.1"/>
    <property type="molecule type" value="Transcribed_RNA"/>
</dbReference>
<sequence>MAQMPTTNKRSSSFSLGTSSKINWEGASAI</sequence>
<evidence type="ECO:0000313" key="2">
    <source>
        <dbReference type="EMBL" id="JAD55468.1"/>
    </source>
</evidence>
<reference evidence="2" key="2">
    <citation type="journal article" date="2015" name="Data Brief">
        <title>Shoot transcriptome of the giant reed, Arundo donax.</title>
        <authorList>
            <person name="Barrero R.A."/>
            <person name="Guerrero F.D."/>
            <person name="Moolhuijzen P."/>
            <person name="Goolsby J.A."/>
            <person name="Tidwell J."/>
            <person name="Bellgard S.E."/>
            <person name="Bellgard M.I."/>
        </authorList>
    </citation>
    <scope>NUCLEOTIDE SEQUENCE</scope>
    <source>
        <tissue evidence="2">Shoot tissue taken approximately 20 cm above the soil surface</tissue>
    </source>
</reference>
<reference evidence="2" key="1">
    <citation type="submission" date="2014-09" db="EMBL/GenBank/DDBJ databases">
        <authorList>
            <person name="Magalhaes I.L.F."/>
            <person name="Oliveira U."/>
            <person name="Santos F.R."/>
            <person name="Vidigal T.H.D.A."/>
            <person name="Brescovit A.D."/>
            <person name="Santos A.J."/>
        </authorList>
    </citation>
    <scope>NUCLEOTIDE SEQUENCE</scope>
    <source>
        <tissue evidence="2">Shoot tissue taken approximately 20 cm above the soil surface</tissue>
    </source>
</reference>
<organism evidence="2">
    <name type="scientific">Arundo donax</name>
    <name type="common">Giant reed</name>
    <name type="synonym">Donax arundinaceus</name>
    <dbReference type="NCBI Taxonomy" id="35708"/>
    <lineage>
        <taxon>Eukaryota</taxon>
        <taxon>Viridiplantae</taxon>
        <taxon>Streptophyta</taxon>
        <taxon>Embryophyta</taxon>
        <taxon>Tracheophyta</taxon>
        <taxon>Spermatophyta</taxon>
        <taxon>Magnoliopsida</taxon>
        <taxon>Liliopsida</taxon>
        <taxon>Poales</taxon>
        <taxon>Poaceae</taxon>
        <taxon>PACMAD clade</taxon>
        <taxon>Arundinoideae</taxon>
        <taxon>Arundineae</taxon>
        <taxon>Arundo</taxon>
    </lineage>
</organism>
<feature type="region of interest" description="Disordered" evidence="1">
    <location>
        <begin position="1"/>
        <end position="30"/>
    </location>
</feature>
<feature type="compositionally biased region" description="Polar residues" evidence="1">
    <location>
        <begin position="1"/>
        <end position="22"/>
    </location>
</feature>
<name>A0A0A9AZZ4_ARUDO</name>
<proteinExistence type="predicted"/>
<accession>A0A0A9AZZ4</accession>
<evidence type="ECO:0000256" key="1">
    <source>
        <dbReference type="SAM" id="MobiDB-lite"/>
    </source>
</evidence>
<dbReference type="AlphaFoldDB" id="A0A0A9AZZ4"/>